<sequence length="123" mass="14076">MESIDLDKKNGCLKVEDRFFGKRKPSVILKRIHRKISLLESQKEFAKLNQERASSAVPSKTRNTVSSLQETKIENLHRSIKESTNESEKQRASTAPGNLSTSSINLDPWPTKDEFICLIFRMI</sequence>
<protein>
    <submittedName>
        <fullName evidence="2">Uncharacterized protein</fullName>
    </submittedName>
</protein>
<gene>
    <name evidence="2" type="ORF">pdam_00013731</name>
</gene>
<keyword evidence="3" id="KW-1185">Reference proteome</keyword>
<feature type="region of interest" description="Disordered" evidence="1">
    <location>
        <begin position="49"/>
        <end position="105"/>
    </location>
</feature>
<evidence type="ECO:0000313" key="3">
    <source>
        <dbReference type="Proteomes" id="UP000275408"/>
    </source>
</evidence>
<reference evidence="2 3" key="1">
    <citation type="journal article" date="2018" name="Sci. Rep.">
        <title>Comparative analysis of the Pocillopora damicornis genome highlights role of immune system in coral evolution.</title>
        <authorList>
            <person name="Cunning R."/>
            <person name="Bay R.A."/>
            <person name="Gillette P."/>
            <person name="Baker A.C."/>
            <person name="Traylor-Knowles N."/>
        </authorList>
    </citation>
    <scope>NUCLEOTIDE SEQUENCE [LARGE SCALE GENOMIC DNA]</scope>
    <source>
        <strain evidence="2">RSMAS</strain>
        <tissue evidence="2">Whole animal</tissue>
    </source>
</reference>
<organism evidence="2 3">
    <name type="scientific">Pocillopora damicornis</name>
    <name type="common">Cauliflower coral</name>
    <name type="synonym">Millepora damicornis</name>
    <dbReference type="NCBI Taxonomy" id="46731"/>
    <lineage>
        <taxon>Eukaryota</taxon>
        <taxon>Metazoa</taxon>
        <taxon>Cnidaria</taxon>
        <taxon>Anthozoa</taxon>
        <taxon>Hexacorallia</taxon>
        <taxon>Scleractinia</taxon>
        <taxon>Astrocoeniina</taxon>
        <taxon>Pocilloporidae</taxon>
        <taxon>Pocillopora</taxon>
    </lineage>
</organism>
<evidence type="ECO:0000256" key="1">
    <source>
        <dbReference type="SAM" id="MobiDB-lite"/>
    </source>
</evidence>
<feature type="compositionally biased region" description="Polar residues" evidence="1">
    <location>
        <begin position="92"/>
        <end position="105"/>
    </location>
</feature>
<accession>A0A3M6VB61</accession>
<feature type="compositionally biased region" description="Basic and acidic residues" evidence="1">
    <location>
        <begin position="71"/>
        <end position="91"/>
    </location>
</feature>
<proteinExistence type="predicted"/>
<dbReference type="EMBL" id="RCHS01000009">
    <property type="protein sequence ID" value="RMX61538.1"/>
    <property type="molecule type" value="Genomic_DNA"/>
</dbReference>
<feature type="compositionally biased region" description="Polar residues" evidence="1">
    <location>
        <begin position="51"/>
        <end position="70"/>
    </location>
</feature>
<name>A0A3M6VB61_POCDA</name>
<evidence type="ECO:0000313" key="2">
    <source>
        <dbReference type="EMBL" id="RMX61538.1"/>
    </source>
</evidence>
<dbReference type="AlphaFoldDB" id="A0A3M6VB61"/>
<dbReference type="Proteomes" id="UP000275408">
    <property type="component" value="Unassembled WGS sequence"/>
</dbReference>
<comment type="caution">
    <text evidence="2">The sequence shown here is derived from an EMBL/GenBank/DDBJ whole genome shotgun (WGS) entry which is preliminary data.</text>
</comment>